<evidence type="ECO:0000313" key="4">
    <source>
        <dbReference type="Proteomes" id="UP000231152"/>
    </source>
</evidence>
<dbReference type="EMBL" id="PFET01000015">
    <property type="protein sequence ID" value="PJE75479.1"/>
    <property type="molecule type" value="Genomic_DNA"/>
</dbReference>
<keyword evidence="2" id="KW-0472">Membrane</keyword>
<sequence>MVESPTKRQNGTIKIVAISIVSAFLVGGAVFAYQQVKIAAIATNANEKISQLTKQVAMLEESNQANNGTSSTATINEVPAGSANNNGDQSETAVVRTIEGGKTYTNATYGFSFQYPAAWSISPPASSLVVSTNEESVDGGPSGGVYVEIIPVATYAAALTQANSRRQRARRRQRTPPEQDMERHKQ</sequence>
<feature type="compositionally biased region" description="Polar residues" evidence="1">
    <location>
        <begin position="63"/>
        <end position="75"/>
    </location>
</feature>
<name>A0A2M8LDG2_9BACT</name>
<feature type="region of interest" description="Disordered" evidence="1">
    <location>
        <begin position="63"/>
        <end position="90"/>
    </location>
</feature>
<keyword evidence="2" id="KW-0812">Transmembrane</keyword>
<gene>
    <name evidence="3" type="ORF">COV04_04545</name>
</gene>
<protein>
    <submittedName>
        <fullName evidence="3">Uncharacterized protein</fullName>
    </submittedName>
</protein>
<proteinExistence type="predicted"/>
<feature type="compositionally biased region" description="Basic residues" evidence="1">
    <location>
        <begin position="165"/>
        <end position="174"/>
    </location>
</feature>
<accession>A0A2M8LDG2</accession>
<comment type="caution">
    <text evidence="3">The sequence shown here is derived from an EMBL/GenBank/DDBJ whole genome shotgun (WGS) entry which is preliminary data.</text>
</comment>
<feature type="transmembrane region" description="Helical" evidence="2">
    <location>
        <begin position="12"/>
        <end position="33"/>
    </location>
</feature>
<dbReference type="Proteomes" id="UP000231152">
    <property type="component" value="Unassembled WGS sequence"/>
</dbReference>
<evidence type="ECO:0000256" key="2">
    <source>
        <dbReference type="SAM" id="Phobius"/>
    </source>
</evidence>
<organism evidence="3 4">
    <name type="scientific">Candidatus Uhrbacteria bacterium CG10_big_fil_rev_8_21_14_0_10_48_11</name>
    <dbReference type="NCBI Taxonomy" id="1975037"/>
    <lineage>
        <taxon>Bacteria</taxon>
        <taxon>Candidatus Uhriibacteriota</taxon>
    </lineage>
</organism>
<keyword evidence="2" id="KW-1133">Transmembrane helix</keyword>
<feature type="compositionally biased region" description="Basic and acidic residues" evidence="1">
    <location>
        <begin position="175"/>
        <end position="186"/>
    </location>
</feature>
<feature type="region of interest" description="Disordered" evidence="1">
    <location>
        <begin position="161"/>
        <end position="186"/>
    </location>
</feature>
<dbReference type="AlphaFoldDB" id="A0A2M8LDG2"/>
<reference evidence="3 4" key="1">
    <citation type="submission" date="2017-09" db="EMBL/GenBank/DDBJ databases">
        <title>Depth-based differentiation of microbial function through sediment-hosted aquifers and enrichment of novel symbionts in the deep terrestrial subsurface.</title>
        <authorList>
            <person name="Probst A.J."/>
            <person name="Ladd B."/>
            <person name="Jarett J.K."/>
            <person name="Geller-Mcgrath D.E."/>
            <person name="Sieber C.M."/>
            <person name="Emerson J.B."/>
            <person name="Anantharaman K."/>
            <person name="Thomas B.C."/>
            <person name="Malmstrom R."/>
            <person name="Stieglmeier M."/>
            <person name="Klingl A."/>
            <person name="Woyke T."/>
            <person name="Ryan C.M."/>
            <person name="Banfield J.F."/>
        </authorList>
    </citation>
    <scope>NUCLEOTIDE SEQUENCE [LARGE SCALE GENOMIC DNA]</scope>
    <source>
        <strain evidence="3">CG10_big_fil_rev_8_21_14_0_10_48_11</strain>
    </source>
</reference>
<evidence type="ECO:0000256" key="1">
    <source>
        <dbReference type="SAM" id="MobiDB-lite"/>
    </source>
</evidence>
<evidence type="ECO:0000313" key="3">
    <source>
        <dbReference type="EMBL" id="PJE75479.1"/>
    </source>
</evidence>